<evidence type="ECO:0000313" key="1">
    <source>
        <dbReference type="EMBL" id="SHN87688.1"/>
    </source>
</evidence>
<organism evidence="1 2">
    <name type="scientific">Geodermatophilus obscurus</name>
    <dbReference type="NCBI Taxonomy" id="1861"/>
    <lineage>
        <taxon>Bacteria</taxon>
        <taxon>Bacillati</taxon>
        <taxon>Actinomycetota</taxon>
        <taxon>Actinomycetes</taxon>
        <taxon>Geodermatophilales</taxon>
        <taxon>Geodermatophilaceae</taxon>
        <taxon>Geodermatophilus</taxon>
    </lineage>
</organism>
<name>A0A1M7UXI5_9ACTN</name>
<accession>A0A1M7UXI5</accession>
<protein>
    <submittedName>
        <fullName evidence="1">GABA permease</fullName>
    </submittedName>
</protein>
<sequence length="153" mass="16556">MNRYLVVANQSLDSDELMELVRERVAAGPAEFWLVVPATPVKDLASNAVPIPMPVMGGIPTLPAPPAEARRLAQAKLDAAVRRLTAAGVRADGTVGDPDPVRAAEEATATHEFDEIIVSTLPARVSRWLHQDLPGRLEHKFHLPVTHVPARDV</sequence>
<dbReference type="InterPro" id="IPR014729">
    <property type="entry name" value="Rossmann-like_a/b/a_fold"/>
</dbReference>
<dbReference type="OrthoDB" id="5184682at2"/>
<gene>
    <name evidence="1" type="ORF">SAMN05660350_04210</name>
</gene>
<dbReference type="AlphaFoldDB" id="A0A1M7UXI5"/>
<dbReference type="SUPFAM" id="SSF52402">
    <property type="entry name" value="Adenine nucleotide alpha hydrolases-like"/>
    <property type="match status" value="1"/>
</dbReference>
<reference evidence="1 2" key="1">
    <citation type="submission" date="2016-12" db="EMBL/GenBank/DDBJ databases">
        <authorList>
            <person name="Song W.-J."/>
            <person name="Kurnit D.M."/>
        </authorList>
    </citation>
    <scope>NUCLEOTIDE SEQUENCE [LARGE SCALE GENOMIC DNA]</scope>
    <source>
        <strain evidence="1 2">DSM 43162</strain>
    </source>
</reference>
<dbReference type="Proteomes" id="UP000184428">
    <property type="component" value="Unassembled WGS sequence"/>
</dbReference>
<evidence type="ECO:0000313" key="2">
    <source>
        <dbReference type="Proteomes" id="UP000184428"/>
    </source>
</evidence>
<dbReference type="Gene3D" id="3.40.50.620">
    <property type="entry name" value="HUPs"/>
    <property type="match status" value="1"/>
</dbReference>
<proteinExistence type="predicted"/>
<dbReference type="EMBL" id="FRDM01000036">
    <property type="protein sequence ID" value="SHN87688.1"/>
    <property type="molecule type" value="Genomic_DNA"/>
</dbReference>
<dbReference type="RefSeq" id="WP_072920612.1">
    <property type="nucleotide sequence ID" value="NZ_FRDM01000036.1"/>
</dbReference>